<dbReference type="Proteomes" id="UP000285567">
    <property type="component" value="Unassembled WGS sequence"/>
</dbReference>
<reference evidence="7 8" key="1">
    <citation type="journal article" date="2016" name="Front. Microbiol.">
        <title>Comprehensive Phylogenetic Analysis of Bovine Non-aureus Staphylococci Species Based on Whole-Genome Sequencing.</title>
        <authorList>
            <person name="Naushad S."/>
            <person name="Barkema H.W."/>
            <person name="Luby C."/>
            <person name="Condas L.A."/>
            <person name="Nobrega D.B."/>
            <person name="Carson D.A."/>
            <person name="De Buck J."/>
        </authorList>
    </citation>
    <scope>NUCLEOTIDE SEQUENCE [LARGE SCALE GENOMIC DNA]</scope>
    <source>
        <strain evidence="7 8">SNUC 102</strain>
    </source>
</reference>
<feature type="chain" id="PRO_5019113860" description="Immunodominant staphylococcal antigen B" evidence="6">
    <location>
        <begin position="26"/>
        <end position="286"/>
    </location>
</feature>
<comment type="subcellular location">
    <subcellularLocation>
        <location evidence="1">Secreted</location>
    </subcellularLocation>
</comment>
<gene>
    <name evidence="7" type="ORF">BU097_01895</name>
</gene>
<proteinExistence type="inferred from homology"/>
<keyword evidence="2" id="KW-0964">Secreted</keyword>
<evidence type="ECO:0000256" key="6">
    <source>
        <dbReference type="SAM" id="SignalP"/>
    </source>
</evidence>
<dbReference type="AlphaFoldDB" id="A0A418IRF3"/>
<name>A0A418IRF3_STAXY</name>
<comment type="caution">
    <text evidence="7">The sequence shown here is derived from an EMBL/GenBank/DDBJ whole genome shotgun (WGS) entry which is preliminary data.</text>
</comment>
<evidence type="ECO:0000256" key="1">
    <source>
        <dbReference type="ARBA" id="ARBA00004613"/>
    </source>
</evidence>
<organism evidence="7 8">
    <name type="scientific">Staphylococcus xylosus</name>
    <dbReference type="NCBI Taxonomy" id="1288"/>
    <lineage>
        <taxon>Bacteria</taxon>
        <taxon>Bacillati</taxon>
        <taxon>Bacillota</taxon>
        <taxon>Bacilli</taxon>
        <taxon>Bacillales</taxon>
        <taxon>Staphylococcaceae</taxon>
        <taxon>Staphylococcus</taxon>
    </lineage>
</organism>
<dbReference type="NCBIfam" id="NF047686">
    <property type="entry name" value="IsaB_fam"/>
    <property type="match status" value="1"/>
</dbReference>
<dbReference type="EMBL" id="QXUL01000006">
    <property type="protein sequence ID" value="RIN12469.1"/>
    <property type="molecule type" value="Genomic_DNA"/>
</dbReference>
<evidence type="ECO:0000256" key="3">
    <source>
        <dbReference type="ARBA" id="ARBA00022729"/>
    </source>
</evidence>
<feature type="signal peptide" evidence="6">
    <location>
        <begin position="1"/>
        <end position="25"/>
    </location>
</feature>
<evidence type="ECO:0000256" key="2">
    <source>
        <dbReference type="ARBA" id="ARBA00022525"/>
    </source>
</evidence>
<comment type="similarity">
    <text evidence="4">Belongs to the IsaB family.</text>
</comment>
<evidence type="ECO:0000256" key="5">
    <source>
        <dbReference type="ARBA" id="ARBA00093792"/>
    </source>
</evidence>
<dbReference type="InterPro" id="IPR058086">
    <property type="entry name" value="IsaB"/>
</dbReference>
<protein>
    <recommendedName>
        <fullName evidence="5">Immunodominant staphylococcal antigen B</fullName>
    </recommendedName>
</protein>
<dbReference type="RefSeq" id="WP_017723324.1">
    <property type="nucleotide sequence ID" value="NZ_PZES01000136.1"/>
</dbReference>
<keyword evidence="3 6" id="KW-0732">Signal</keyword>
<evidence type="ECO:0000313" key="8">
    <source>
        <dbReference type="Proteomes" id="UP000285567"/>
    </source>
</evidence>
<evidence type="ECO:0000313" key="7">
    <source>
        <dbReference type="EMBL" id="RIN12469.1"/>
    </source>
</evidence>
<keyword evidence="8" id="KW-1185">Reference proteome</keyword>
<sequence length="286" mass="32570">MNNKVLMISSVLATSLFLGAGSAQANTTTNNNMNQQDMAMNEQMGQMNNNMNQQDMAMNDQMGQMNNNMNQQDMAMNGQMGQMNNNMNQQDMAMNGQMGQMNNNMNQQDMAMNGQMGQMNNNMNQQDMAMNEQMGQMNNNMNQQDMAMNEQMGQKTMTPYYNYNGYTTYDGQFTQEYDFVRALQHDNVMIDGYKVNTATSDKDVASSKAVYDSMIDMNKDGQVIHITFDTKPDTISKEMFEKSHMTNNMVDEGKTADGSYMTYETNNGMYKAFFDKHGYLMKVMIS</sequence>
<accession>A0A418IRF3</accession>
<evidence type="ECO:0000256" key="4">
    <source>
        <dbReference type="ARBA" id="ARBA00093777"/>
    </source>
</evidence>
<dbReference type="OrthoDB" id="2411592at2"/>